<feature type="binding site" evidence="7">
    <location>
        <position position="410"/>
    </location>
    <ligand>
        <name>phosphoenolpyruvate</name>
        <dbReference type="ChEBI" id="CHEBI:58702"/>
    </ligand>
</feature>
<feature type="binding site" evidence="7">
    <location>
        <position position="311"/>
    </location>
    <ligand>
        <name>3-phosphoshikimate</name>
        <dbReference type="ChEBI" id="CHEBI:145989"/>
    </ligand>
</feature>
<dbReference type="InterPro" id="IPR006264">
    <property type="entry name" value="EPSP_synthase"/>
</dbReference>
<dbReference type="Pfam" id="PF00275">
    <property type="entry name" value="EPSP_synthase"/>
    <property type="match status" value="1"/>
</dbReference>
<comment type="caution">
    <text evidence="9">The sequence shown here is derived from an EMBL/GenBank/DDBJ whole genome shotgun (WGS) entry which is preliminary data.</text>
</comment>
<evidence type="ECO:0000256" key="1">
    <source>
        <dbReference type="ARBA" id="ARBA00004811"/>
    </source>
</evidence>
<dbReference type="GO" id="GO:0008652">
    <property type="term" value="P:amino acid biosynthetic process"/>
    <property type="evidence" value="ECO:0007669"/>
    <property type="project" value="UniProtKB-KW"/>
</dbReference>
<evidence type="ECO:0000313" key="10">
    <source>
        <dbReference type="Proteomes" id="UP000070174"/>
    </source>
</evidence>
<dbReference type="GO" id="GO:0009423">
    <property type="term" value="P:chorismate biosynthetic process"/>
    <property type="evidence" value="ECO:0007669"/>
    <property type="project" value="UniProtKB-UniRule"/>
</dbReference>
<comment type="subcellular location">
    <subcellularLocation>
        <location evidence="7">Cytoplasm</location>
    </subcellularLocation>
</comment>
<evidence type="ECO:0000256" key="6">
    <source>
        <dbReference type="ARBA" id="ARBA00044633"/>
    </source>
</evidence>
<feature type="binding site" evidence="7">
    <location>
        <position position="167"/>
    </location>
    <ligand>
        <name>3-phosphoshikimate</name>
        <dbReference type="ChEBI" id="CHEBI:145989"/>
    </ligand>
</feature>
<evidence type="ECO:0000313" key="9">
    <source>
        <dbReference type="EMBL" id="KXA29452.1"/>
    </source>
</evidence>
<dbReference type="CDD" id="cd01556">
    <property type="entry name" value="EPSP_synthase"/>
    <property type="match status" value="1"/>
</dbReference>
<keyword evidence="7" id="KW-0963">Cytoplasm</keyword>
<dbReference type="EC" id="2.5.1.19" evidence="7"/>
<feature type="binding site" evidence="7">
    <location>
        <position position="31"/>
    </location>
    <ligand>
        <name>3-phosphoshikimate</name>
        <dbReference type="ChEBI" id="CHEBI:145989"/>
    </ligand>
</feature>
<feature type="binding site" evidence="7">
    <location>
        <position position="98"/>
    </location>
    <ligand>
        <name>phosphoenolpyruvate</name>
        <dbReference type="ChEBI" id="CHEBI:58702"/>
    </ligand>
</feature>
<gene>
    <name evidence="7" type="primary">aroA</name>
    <name evidence="9" type="ORF">HMPREF3229_01076</name>
</gene>
<comment type="pathway">
    <text evidence="1 7">Metabolic intermediate biosynthesis; chorismate biosynthesis; chorismate from D-erythrose 4-phosphate and phosphoenolpyruvate: step 6/7.</text>
</comment>
<feature type="binding site" evidence="7">
    <location>
        <position position="26"/>
    </location>
    <ligand>
        <name>phosphoenolpyruvate</name>
        <dbReference type="ChEBI" id="CHEBI:58702"/>
    </ligand>
</feature>
<dbReference type="NCBIfam" id="TIGR01356">
    <property type="entry name" value="aroA"/>
    <property type="match status" value="1"/>
</dbReference>
<dbReference type="InterPro" id="IPR036968">
    <property type="entry name" value="Enolpyruvate_Tfrase_sf"/>
</dbReference>
<proteinExistence type="inferred from homology"/>
<feature type="binding site" evidence="7">
    <location>
        <position position="384"/>
    </location>
    <ligand>
        <name>phosphoenolpyruvate</name>
        <dbReference type="ChEBI" id="CHEBI:58702"/>
    </ligand>
</feature>
<feature type="binding site" evidence="7">
    <location>
        <position position="342"/>
    </location>
    <ligand>
        <name>phosphoenolpyruvate</name>
        <dbReference type="ChEBI" id="CHEBI:58702"/>
    </ligand>
</feature>
<dbReference type="SUPFAM" id="SSF55205">
    <property type="entry name" value="EPT/RTPC-like"/>
    <property type="match status" value="1"/>
</dbReference>
<dbReference type="EMBL" id="LRQE01000034">
    <property type="protein sequence ID" value="KXA29452.1"/>
    <property type="molecule type" value="Genomic_DNA"/>
</dbReference>
<dbReference type="PATRIC" id="fig|54005.3.peg.1058"/>
<comment type="function">
    <text evidence="7">Catalyzes the transfer of the enolpyruvyl moiety of phosphoenolpyruvate (PEP) to the 5-hydroxyl of shikimate-3-phosphate (S3P) to produce enolpyruvyl shikimate-3-phosphate and inorganic phosphate.</text>
</comment>
<evidence type="ECO:0000256" key="3">
    <source>
        <dbReference type="ARBA" id="ARBA00022605"/>
    </source>
</evidence>
<dbReference type="GO" id="GO:0005737">
    <property type="term" value="C:cytoplasm"/>
    <property type="evidence" value="ECO:0007669"/>
    <property type="project" value="UniProtKB-SubCell"/>
</dbReference>
<evidence type="ECO:0000259" key="8">
    <source>
        <dbReference type="Pfam" id="PF00275"/>
    </source>
</evidence>
<protein>
    <recommendedName>
        <fullName evidence="7">3-phosphoshikimate 1-carboxyvinyltransferase</fullName>
        <ecNumber evidence="7">2.5.1.19</ecNumber>
    </recommendedName>
    <alternativeName>
        <fullName evidence="7">5-enolpyruvylshikimate-3-phosphate synthase</fullName>
        <shortName evidence="7">EPSP synthase</shortName>
        <shortName evidence="7">EPSPS</shortName>
    </alternativeName>
</protein>
<keyword evidence="5 7" id="KW-0057">Aromatic amino acid biosynthesis</keyword>
<dbReference type="PROSITE" id="PS00885">
    <property type="entry name" value="EPSP_SYNTHASE_2"/>
    <property type="match status" value="1"/>
</dbReference>
<feature type="binding site" evidence="7">
    <location>
        <position position="27"/>
    </location>
    <ligand>
        <name>3-phosphoshikimate</name>
        <dbReference type="ChEBI" id="CHEBI:145989"/>
    </ligand>
</feature>
<dbReference type="Proteomes" id="UP000070174">
    <property type="component" value="Unassembled WGS sequence"/>
</dbReference>
<reference evidence="9 10" key="1">
    <citation type="submission" date="2016-01" db="EMBL/GenBank/DDBJ databases">
        <authorList>
            <person name="Oliw E.H."/>
        </authorList>
    </citation>
    <scope>NUCLEOTIDE SEQUENCE [LARGE SCALE GENOMIC DNA]</scope>
    <source>
        <strain evidence="9 10">CMW7756A</strain>
    </source>
</reference>
<feature type="binding site" evidence="7">
    <location>
        <position position="26"/>
    </location>
    <ligand>
        <name>3-phosphoshikimate</name>
        <dbReference type="ChEBI" id="CHEBI:145989"/>
    </ligand>
</feature>
<feature type="binding site" evidence="7">
    <location>
        <position position="126"/>
    </location>
    <ligand>
        <name>phosphoenolpyruvate</name>
        <dbReference type="ChEBI" id="CHEBI:58702"/>
    </ligand>
</feature>
<evidence type="ECO:0000256" key="4">
    <source>
        <dbReference type="ARBA" id="ARBA00022679"/>
    </source>
</evidence>
<organism evidence="9">
    <name type="scientific">Peptoniphilus harei</name>
    <dbReference type="NCBI Taxonomy" id="54005"/>
    <lineage>
        <taxon>Bacteria</taxon>
        <taxon>Bacillati</taxon>
        <taxon>Bacillota</taxon>
        <taxon>Tissierellia</taxon>
        <taxon>Tissierellales</taxon>
        <taxon>Peptoniphilaceae</taxon>
        <taxon>Peptoniphilus</taxon>
    </lineage>
</organism>
<comment type="subunit">
    <text evidence="7">Monomer.</text>
</comment>
<feature type="domain" description="Enolpyruvate transferase" evidence="8">
    <location>
        <begin position="12"/>
        <end position="418"/>
    </location>
</feature>
<dbReference type="InterPro" id="IPR001986">
    <property type="entry name" value="Enolpyruvate_Tfrase_dom"/>
</dbReference>
<accession>A0A133PLQ2</accession>
<dbReference type="GO" id="GO:0009073">
    <property type="term" value="P:aromatic amino acid family biosynthetic process"/>
    <property type="evidence" value="ECO:0007669"/>
    <property type="project" value="UniProtKB-KW"/>
</dbReference>
<feature type="binding site" evidence="7">
    <location>
        <position position="169"/>
    </location>
    <ligand>
        <name>phosphoenolpyruvate</name>
        <dbReference type="ChEBI" id="CHEBI:58702"/>
    </ligand>
</feature>
<dbReference type="HAMAP" id="MF_00210">
    <property type="entry name" value="EPSP_synth"/>
    <property type="match status" value="1"/>
</dbReference>
<dbReference type="PANTHER" id="PTHR21090:SF5">
    <property type="entry name" value="PENTAFUNCTIONAL AROM POLYPEPTIDE"/>
    <property type="match status" value="1"/>
</dbReference>
<dbReference type="Gene3D" id="3.65.10.10">
    <property type="entry name" value="Enolpyruvate transferase domain"/>
    <property type="match status" value="2"/>
</dbReference>
<keyword evidence="4 7" id="KW-0808">Transferase</keyword>
<sequence>MKGGCRMNVKIKPNEIKGKMKSIPSKSLLHRAIILSGIAKDREIILEQVNTISEDIEATLTCIEKLGAKTKVEGDSIRITSLGNIKKSKVELHCKESGTTLRLLLPLVSTFSKEATVDCSEGLRKRPIRELIETLEESGLYFKEKGFPINISGNVTTDFFKISGDISSQYVSGLLLLSSLLDQRSSIYLTTKLESRAYVNITIKVLRDFGIIVNELEEGVFEIYGGRDKILPPKEYQIEGDWSNAAFFLVGGCLGDSIKMSGLNLESSQGDKKIVQILKKAGAILTCSDDFISSNRSHLNSFEVDFSETPDLFPILSVVAALSKGQSILKGGERLKLKESNRIESTFQMLKSLGADVKKRDDGLIIQGKEILDGGIVNSFNDHRIVMSATMASIKCKEPVSIVNAGAVKKSYPNFFDDFKKAGGIFDVIS</sequence>
<name>A0A133PLQ2_9FIRM</name>
<feature type="binding site" evidence="7">
    <location>
        <position position="169"/>
    </location>
    <ligand>
        <name>3-phosphoshikimate</name>
        <dbReference type="ChEBI" id="CHEBI:145989"/>
    </ligand>
</feature>
<evidence type="ECO:0000256" key="2">
    <source>
        <dbReference type="ARBA" id="ARBA00009948"/>
    </source>
</evidence>
<feature type="binding site" evidence="7">
    <location>
        <position position="195"/>
    </location>
    <ligand>
        <name>3-phosphoshikimate</name>
        <dbReference type="ChEBI" id="CHEBI:145989"/>
    </ligand>
</feature>
<dbReference type="PANTHER" id="PTHR21090">
    <property type="entry name" value="AROM/DEHYDROQUINATE SYNTHASE"/>
    <property type="match status" value="1"/>
</dbReference>
<keyword evidence="3 7" id="KW-0028">Amino-acid biosynthesis</keyword>
<comment type="similarity">
    <text evidence="2 7">Belongs to the EPSP synthase family.</text>
</comment>
<evidence type="ECO:0000256" key="5">
    <source>
        <dbReference type="ARBA" id="ARBA00023141"/>
    </source>
</evidence>
<feature type="active site" description="Proton acceptor" evidence="7">
    <location>
        <position position="311"/>
    </location>
</feature>
<dbReference type="PIRSF" id="PIRSF000505">
    <property type="entry name" value="EPSPS"/>
    <property type="match status" value="1"/>
</dbReference>
<comment type="caution">
    <text evidence="7">Lacks conserved residue(s) required for the propagation of feature annotation.</text>
</comment>
<evidence type="ECO:0000256" key="7">
    <source>
        <dbReference type="HAMAP-Rule" id="MF_00210"/>
    </source>
</evidence>
<comment type="catalytic activity">
    <reaction evidence="6">
        <text>3-phosphoshikimate + phosphoenolpyruvate = 5-O-(1-carboxyvinyl)-3-phosphoshikimate + phosphate</text>
        <dbReference type="Rhea" id="RHEA:21256"/>
        <dbReference type="ChEBI" id="CHEBI:43474"/>
        <dbReference type="ChEBI" id="CHEBI:57701"/>
        <dbReference type="ChEBI" id="CHEBI:58702"/>
        <dbReference type="ChEBI" id="CHEBI:145989"/>
        <dbReference type="EC" id="2.5.1.19"/>
    </reaction>
    <physiologicalReaction direction="left-to-right" evidence="6">
        <dbReference type="Rhea" id="RHEA:21257"/>
    </physiologicalReaction>
</comment>
<dbReference type="AlphaFoldDB" id="A0A133PLQ2"/>
<feature type="binding site" evidence="7">
    <location>
        <position position="338"/>
    </location>
    <ligand>
        <name>3-phosphoshikimate</name>
        <dbReference type="ChEBI" id="CHEBI:145989"/>
    </ligand>
</feature>
<dbReference type="GO" id="GO:0003866">
    <property type="term" value="F:3-phosphoshikimate 1-carboxyvinyltransferase activity"/>
    <property type="evidence" value="ECO:0007669"/>
    <property type="project" value="UniProtKB-UniRule"/>
</dbReference>
<dbReference type="InterPro" id="IPR013792">
    <property type="entry name" value="RNA3'P_cycl/enolpyr_Trfase_a/b"/>
</dbReference>
<feature type="binding site" evidence="7">
    <location>
        <position position="168"/>
    </location>
    <ligand>
        <name>3-phosphoshikimate</name>
        <dbReference type="ChEBI" id="CHEBI:145989"/>
    </ligand>
</feature>
<dbReference type="InterPro" id="IPR023193">
    <property type="entry name" value="EPSP_synthase_CS"/>
</dbReference>
<dbReference type="UniPathway" id="UPA00053">
    <property type="reaction ID" value="UER00089"/>
</dbReference>